<evidence type="ECO:0000313" key="3">
    <source>
        <dbReference type="Proteomes" id="UP000009877"/>
    </source>
</evidence>
<protein>
    <submittedName>
        <fullName evidence="2">Uncharacterized protein</fullName>
    </submittedName>
</protein>
<keyword evidence="1" id="KW-0812">Transmembrane</keyword>
<gene>
    <name evidence="2" type="ORF">C884_02004</name>
</gene>
<accession>M2YEX2</accession>
<keyword evidence="3" id="KW-1185">Reference proteome</keyword>
<sequence length="156" mass="17169">MSKSLALIWIIWAIWSVPEGRPLGTSFALALLTVTVVGILELLTQRMLATSMPNAGRRWASLARRPELHPALRDPVVLRAMVILHPTRKMRVTQLAADLELDRDRAEAVVEALAGQGLVTLRRKIVDGPDRLWASSMGRGQTVLEAHLAAIQRGAE</sequence>
<feature type="transmembrane region" description="Helical" evidence="1">
    <location>
        <begin position="26"/>
        <end position="43"/>
    </location>
</feature>
<proteinExistence type="predicted"/>
<keyword evidence="1" id="KW-0472">Membrane</keyword>
<dbReference type="STRING" id="71999.KPaMU14_12120"/>
<dbReference type="EMBL" id="ANHZ02000005">
    <property type="protein sequence ID" value="EME37090.1"/>
    <property type="molecule type" value="Genomic_DNA"/>
</dbReference>
<organism evidence="2 3">
    <name type="scientific">Kocuria palustris PEL</name>
    <dbReference type="NCBI Taxonomy" id="1236550"/>
    <lineage>
        <taxon>Bacteria</taxon>
        <taxon>Bacillati</taxon>
        <taxon>Actinomycetota</taxon>
        <taxon>Actinomycetes</taxon>
        <taxon>Micrococcales</taxon>
        <taxon>Micrococcaceae</taxon>
        <taxon>Kocuria</taxon>
    </lineage>
</organism>
<comment type="caution">
    <text evidence="2">The sequence shown here is derived from an EMBL/GenBank/DDBJ whole genome shotgun (WGS) entry which is preliminary data.</text>
</comment>
<name>M2YEX2_9MICC</name>
<dbReference type="SUPFAM" id="SSF46785">
    <property type="entry name" value="Winged helix' DNA-binding domain"/>
    <property type="match status" value="1"/>
</dbReference>
<dbReference type="InterPro" id="IPR036390">
    <property type="entry name" value="WH_DNA-bd_sf"/>
</dbReference>
<dbReference type="AlphaFoldDB" id="M2YEX2"/>
<dbReference type="InterPro" id="IPR036388">
    <property type="entry name" value="WH-like_DNA-bd_sf"/>
</dbReference>
<keyword evidence="1" id="KW-1133">Transmembrane helix</keyword>
<reference evidence="2 3" key="1">
    <citation type="journal article" date="2014" name="Genome Announc.">
        <title>Draft Genome Sequence of Kocuria palustris PEL.</title>
        <authorList>
            <person name="Sharma G."/>
            <person name="Khatri I."/>
            <person name="Subramanian S."/>
        </authorList>
    </citation>
    <scope>NUCLEOTIDE SEQUENCE [LARGE SCALE GENOMIC DNA]</scope>
    <source>
        <strain evidence="2 3">PEL</strain>
    </source>
</reference>
<dbReference type="Gene3D" id="1.10.10.10">
    <property type="entry name" value="Winged helix-like DNA-binding domain superfamily/Winged helix DNA-binding domain"/>
    <property type="match status" value="1"/>
</dbReference>
<dbReference type="Proteomes" id="UP000009877">
    <property type="component" value="Unassembled WGS sequence"/>
</dbReference>
<evidence type="ECO:0000256" key="1">
    <source>
        <dbReference type="SAM" id="Phobius"/>
    </source>
</evidence>
<evidence type="ECO:0000313" key="2">
    <source>
        <dbReference type="EMBL" id="EME37090.1"/>
    </source>
</evidence>